<dbReference type="SUPFAM" id="SSF48403">
    <property type="entry name" value="Ankyrin repeat"/>
    <property type="match status" value="1"/>
</dbReference>
<dbReference type="EMBL" id="JAULSR010000001">
    <property type="protein sequence ID" value="KAK0636509.1"/>
    <property type="molecule type" value="Genomic_DNA"/>
</dbReference>
<evidence type="ECO:0008006" key="3">
    <source>
        <dbReference type="Google" id="ProtNLM"/>
    </source>
</evidence>
<name>A0AA39XM08_9PEZI</name>
<gene>
    <name evidence="1" type="ORF">B0T17DRAFT_613230</name>
</gene>
<dbReference type="Proteomes" id="UP001174934">
    <property type="component" value="Unassembled WGS sequence"/>
</dbReference>
<evidence type="ECO:0000313" key="1">
    <source>
        <dbReference type="EMBL" id="KAK0636509.1"/>
    </source>
</evidence>
<organism evidence="1 2">
    <name type="scientific">Bombardia bombarda</name>
    <dbReference type="NCBI Taxonomy" id="252184"/>
    <lineage>
        <taxon>Eukaryota</taxon>
        <taxon>Fungi</taxon>
        <taxon>Dikarya</taxon>
        <taxon>Ascomycota</taxon>
        <taxon>Pezizomycotina</taxon>
        <taxon>Sordariomycetes</taxon>
        <taxon>Sordariomycetidae</taxon>
        <taxon>Sordariales</taxon>
        <taxon>Lasiosphaeriaceae</taxon>
        <taxon>Bombardia</taxon>
    </lineage>
</organism>
<comment type="caution">
    <text evidence="1">The sequence shown here is derived from an EMBL/GenBank/DDBJ whole genome shotgun (WGS) entry which is preliminary data.</text>
</comment>
<dbReference type="InterPro" id="IPR036770">
    <property type="entry name" value="Ankyrin_rpt-contain_sf"/>
</dbReference>
<dbReference type="Gene3D" id="1.25.40.20">
    <property type="entry name" value="Ankyrin repeat-containing domain"/>
    <property type="match status" value="1"/>
</dbReference>
<protein>
    <recommendedName>
        <fullName evidence="3">Ankyrin repeat protein</fullName>
    </recommendedName>
</protein>
<proteinExistence type="predicted"/>
<keyword evidence="2" id="KW-1185">Reference proteome</keyword>
<reference evidence="1" key="1">
    <citation type="submission" date="2023-06" db="EMBL/GenBank/DDBJ databases">
        <title>Genome-scale phylogeny and comparative genomics of the fungal order Sordariales.</title>
        <authorList>
            <consortium name="Lawrence Berkeley National Laboratory"/>
            <person name="Hensen N."/>
            <person name="Bonometti L."/>
            <person name="Westerberg I."/>
            <person name="Brannstrom I.O."/>
            <person name="Guillou S."/>
            <person name="Cros-Aarteil S."/>
            <person name="Calhoun S."/>
            <person name="Haridas S."/>
            <person name="Kuo A."/>
            <person name="Mondo S."/>
            <person name="Pangilinan J."/>
            <person name="Riley R."/>
            <person name="LaButti K."/>
            <person name="Andreopoulos B."/>
            <person name="Lipzen A."/>
            <person name="Chen C."/>
            <person name="Yanf M."/>
            <person name="Daum C."/>
            <person name="Ng V."/>
            <person name="Clum A."/>
            <person name="Steindorff A."/>
            <person name="Ohm R."/>
            <person name="Martin F."/>
            <person name="Silar P."/>
            <person name="Natvig D."/>
            <person name="Lalanne C."/>
            <person name="Gautier V."/>
            <person name="Ament-velasquez S.L."/>
            <person name="Kruys A."/>
            <person name="Hutchinson M.I."/>
            <person name="Powell A.J."/>
            <person name="Barry K."/>
            <person name="Miller A.N."/>
            <person name="Grigoriev I.V."/>
            <person name="Debuchy R."/>
            <person name="Gladieux P."/>
            <person name="Thoren M.H."/>
            <person name="Johannesson H."/>
        </authorList>
    </citation>
    <scope>NUCLEOTIDE SEQUENCE</scope>
    <source>
        <strain evidence="1">SMH3391-2</strain>
    </source>
</reference>
<evidence type="ECO:0000313" key="2">
    <source>
        <dbReference type="Proteomes" id="UP001174934"/>
    </source>
</evidence>
<accession>A0AA39XM08</accession>
<sequence>MATLEHLPPEMRHAIFDAGMLTQDDLIALTSTIYMECLCHDWGGREVVCKLLQDHGAHVDPDSNMAWTGQLKEALDRNNDGWLVKFCLEHNILQPIIEEDEKFLFAPKERKLEMVRALFQSSSDLAATIKKEPSSALATWIEKEWFDFLATRAKKDGQASLILACEHGSADAVRRILEAGVSPLLTPIVTWDPYGNDTITEPPGSLLSIVLTRPYPDVELVALLLEHDVNLLDICVGQSTEADANTAQTDFELAICDDKIDALGLLLRHLGSDPPQHADISILPAATGTGRPSSICSPRVWIPTDMPVTPTASTLGGRLSSSSSAAGATAHALDANGADAQGETAVDVLRSRLSPLEDRNENGDRDVRQLLISQAVACFFRIETRDDGKMGIIALPEDEARLAWKEISDIYT</sequence>
<dbReference type="AlphaFoldDB" id="A0AA39XM08"/>